<dbReference type="Proteomes" id="UP000198844">
    <property type="component" value="Unassembled WGS sequence"/>
</dbReference>
<gene>
    <name evidence="2" type="ORF">SAMN05192563_102452</name>
</gene>
<dbReference type="AlphaFoldDB" id="A0A1I7EJA1"/>
<proteinExistence type="predicted"/>
<sequence length="63" mass="6680">MPAKSKAQKMAAGVALVAKKGEKPAGELRGAAKSMYESMNREQLEAFASTSQKGKPVHKSKFG</sequence>
<dbReference type="Pfam" id="PF11450">
    <property type="entry name" value="DUF3008"/>
    <property type="match status" value="1"/>
</dbReference>
<accession>A0A1I7EJA1</accession>
<organism evidence="2 3">
    <name type="scientific">Paraburkholderia aspalathi</name>
    <dbReference type="NCBI Taxonomy" id="1324617"/>
    <lineage>
        <taxon>Bacteria</taxon>
        <taxon>Pseudomonadati</taxon>
        <taxon>Pseudomonadota</taxon>
        <taxon>Betaproteobacteria</taxon>
        <taxon>Burkholderiales</taxon>
        <taxon>Burkholderiaceae</taxon>
        <taxon>Paraburkholderia</taxon>
    </lineage>
</organism>
<evidence type="ECO:0000313" key="2">
    <source>
        <dbReference type="EMBL" id="SFU23982.1"/>
    </source>
</evidence>
<dbReference type="RefSeq" id="WP_093642548.1">
    <property type="nucleotide sequence ID" value="NZ_FPBH01000024.1"/>
</dbReference>
<evidence type="ECO:0000313" key="3">
    <source>
        <dbReference type="Proteomes" id="UP000198844"/>
    </source>
</evidence>
<name>A0A1I7EJA1_9BURK</name>
<reference evidence="2 3" key="1">
    <citation type="submission" date="2016-10" db="EMBL/GenBank/DDBJ databases">
        <authorList>
            <person name="de Groot N.N."/>
        </authorList>
    </citation>
    <scope>NUCLEOTIDE SEQUENCE [LARGE SCALE GENOMIC DNA]</scope>
    <source>
        <strain evidence="2 3">LMG 27731</strain>
    </source>
</reference>
<dbReference type="EMBL" id="FPBH01000024">
    <property type="protein sequence ID" value="SFU23982.1"/>
    <property type="molecule type" value="Genomic_DNA"/>
</dbReference>
<dbReference type="OrthoDB" id="199153at2"/>
<feature type="region of interest" description="Disordered" evidence="1">
    <location>
        <begin position="43"/>
        <end position="63"/>
    </location>
</feature>
<dbReference type="InterPro" id="IPR021553">
    <property type="entry name" value="DUF3008"/>
</dbReference>
<protein>
    <submittedName>
        <fullName evidence="2">Protein of unknwon function</fullName>
    </submittedName>
</protein>
<evidence type="ECO:0000256" key="1">
    <source>
        <dbReference type="SAM" id="MobiDB-lite"/>
    </source>
</evidence>